<dbReference type="EMBL" id="WUBL01000050">
    <property type="protein sequence ID" value="KAF2968451.1"/>
    <property type="molecule type" value="Genomic_DNA"/>
</dbReference>
<reference evidence="3 4" key="1">
    <citation type="submission" date="2019-12" db="EMBL/GenBank/DDBJ databases">
        <title>Draft genome sequence of the ascomycete Xylaria multiplex DSM 110363.</title>
        <authorList>
            <person name="Buettner E."/>
            <person name="Kellner H."/>
        </authorList>
    </citation>
    <scope>NUCLEOTIDE SEQUENCE [LARGE SCALE GENOMIC DNA]</scope>
    <source>
        <strain evidence="3 4">DSM 110363</strain>
    </source>
</reference>
<organism evidence="3 4">
    <name type="scientific">Xylaria multiplex</name>
    <dbReference type="NCBI Taxonomy" id="323545"/>
    <lineage>
        <taxon>Eukaryota</taxon>
        <taxon>Fungi</taxon>
        <taxon>Dikarya</taxon>
        <taxon>Ascomycota</taxon>
        <taxon>Pezizomycotina</taxon>
        <taxon>Sordariomycetes</taxon>
        <taxon>Xylariomycetidae</taxon>
        <taxon>Xylariales</taxon>
        <taxon>Xylariaceae</taxon>
        <taxon>Xylaria</taxon>
    </lineage>
</organism>
<keyword evidence="2" id="KW-0472">Membrane</keyword>
<keyword evidence="4" id="KW-1185">Reference proteome</keyword>
<feature type="transmembrane region" description="Helical" evidence="2">
    <location>
        <begin position="308"/>
        <end position="334"/>
    </location>
</feature>
<dbReference type="GO" id="GO:0003824">
    <property type="term" value="F:catalytic activity"/>
    <property type="evidence" value="ECO:0007669"/>
    <property type="project" value="InterPro"/>
</dbReference>
<accession>A0A7C8MSL5</accession>
<gene>
    <name evidence="3" type="ORF">GQX73_g5072</name>
</gene>
<sequence>MDVIGARAVAELRSSIALATTSFSVARAAGLSDEQLTLDANLAAVCGIASVAAEFNKPLTVDLDIVGINLEDCELVTGNLYCIDEAASRIERILEVARRRGVPDFVVNARCNALVKGLGLDEVLSRGEKYLAAGATTVFPYDTHLVMRYLTVAARPLVCALGILHLVGATTILTFSDKNCTASSGSIEAKDDTGSGACRKLTSGYTSFMIGTLGDGCAVTIYGYDADDPICSATNNTIAEETVCYNSTWTYFSVDGCSPVTSTSTSILTSISTSSTSTSASTPAPITSTTSTTTPTNTAVSGSHGTNVGAIVGGTISGVFVVGLLAGAAFYFFWFRPKHQRQLAELPGRSDTFDTFTSGNNDAYAKKDPHAKANPYTVLPGEPQVYELSPQYIAEVHEQTHVRHELPP</sequence>
<dbReference type="Proteomes" id="UP000481858">
    <property type="component" value="Unassembled WGS sequence"/>
</dbReference>
<feature type="compositionally biased region" description="Low complexity" evidence="1">
    <location>
        <begin position="273"/>
        <end position="299"/>
    </location>
</feature>
<dbReference type="Gene3D" id="3.20.20.60">
    <property type="entry name" value="Phosphoenolpyruvate-binding domains"/>
    <property type="match status" value="1"/>
</dbReference>
<dbReference type="Pfam" id="PF13714">
    <property type="entry name" value="PEP_mutase"/>
    <property type="match status" value="1"/>
</dbReference>
<dbReference type="OrthoDB" id="4157427at2759"/>
<feature type="region of interest" description="Disordered" evidence="1">
    <location>
        <begin position="273"/>
        <end position="300"/>
    </location>
</feature>
<evidence type="ECO:0000256" key="2">
    <source>
        <dbReference type="SAM" id="Phobius"/>
    </source>
</evidence>
<proteinExistence type="predicted"/>
<dbReference type="InParanoid" id="A0A7C8MSL5"/>
<keyword evidence="2" id="KW-1133">Transmembrane helix</keyword>
<name>A0A7C8MSL5_9PEZI</name>
<evidence type="ECO:0000313" key="4">
    <source>
        <dbReference type="Proteomes" id="UP000481858"/>
    </source>
</evidence>
<dbReference type="SUPFAM" id="SSF51621">
    <property type="entry name" value="Phosphoenolpyruvate/pyruvate domain"/>
    <property type="match status" value="1"/>
</dbReference>
<dbReference type="AlphaFoldDB" id="A0A7C8MSL5"/>
<evidence type="ECO:0000256" key="1">
    <source>
        <dbReference type="SAM" id="MobiDB-lite"/>
    </source>
</evidence>
<dbReference type="InterPro" id="IPR015813">
    <property type="entry name" value="Pyrv/PenolPyrv_kinase-like_dom"/>
</dbReference>
<dbReference type="InterPro" id="IPR040442">
    <property type="entry name" value="Pyrv_kinase-like_dom_sf"/>
</dbReference>
<comment type="caution">
    <text evidence="3">The sequence shown here is derived from an EMBL/GenBank/DDBJ whole genome shotgun (WGS) entry which is preliminary data.</text>
</comment>
<evidence type="ECO:0000313" key="3">
    <source>
        <dbReference type="EMBL" id="KAF2968451.1"/>
    </source>
</evidence>
<keyword evidence="2" id="KW-0812">Transmembrane</keyword>
<protein>
    <submittedName>
        <fullName evidence="3">Uncharacterized protein</fullName>
    </submittedName>
</protein>